<proteinExistence type="predicted"/>
<feature type="region of interest" description="Disordered" evidence="1">
    <location>
        <begin position="189"/>
        <end position="313"/>
    </location>
</feature>
<keyword evidence="4" id="KW-1185">Reference proteome</keyword>
<dbReference type="PANTHER" id="PTHR21415">
    <property type="entry name" value="U7 SNRNA-ASSOCIATED SM-LIKE PROTEIN LSM11"/>
    <property type="match status" value="1"/>
</dbReference>
<organism evidence="3 4">
    <name type="scientific">Mya arenaria</name>
    <name type="common">Soft-shell clam</name>
    <dbReference type="NCBI Taxonomy" id="6604"/>
    <lineage>
        <taxon>Eukaryota</taxon>
        <taxon>Metazoa</taxon>
        <taxon>Spiralia</taxon>
        <taxon>Lophotrochozoa</taxon>
        <taxon>Mollusca</taxon>
        <taxon>Bivalvia</taxon>
        <taxon>Autobranchia</taxon>
        <taxon>Heteroconchia</taxon>
        <taxon>Euheterodonta</taxon>
        <taxon>Imparidentia</taxon>
        <taxon>Neoheterodontei</taxon>
        <taxon>Myida</taxon>
        <taxon>Myoidea</taxon>
        <taxon>Myidae</taxon>
        <taxon>Mya</taxon>
    </lineage>
</organism>
<feature type="compositionally biased region" description="Polar residues" evidence="1">
    <location>
        <begin position="269"/>
        <end position="288"/>
    </location>
</feature>
<feature type="domain" description="Sm" evidence="2">
    <location>
        <begin position="134"/>
        <end position="358"/>
    </location>
</feature>
<dbReference type="PANTHER" id="PTHR21415:SF1">
    <property type="entry name" value="U7 SNRNA-ASSOCIATED SM-LIKE PROTEIN LSM11"/>
    <property type="match status" value="1"/>
</dbReference>
<dbReference type="SUPFAM" id="SSF50182">
    <property type="entry name" value="Sm-like ribonucleoproteins"/>
    <property type="match status" value="1"/>
</dbReference>
<gene>
    <name evidence="3" type="ORF">MAR_028814</name>
</gene>
<sequence length="361" mass="40613">MSKKETSDSESLPEYLDPTSPRFDPRRALYSRVEPFPGTSSRQFNNLTEFENFLQGKDAKSMKQKKTEKEKSEDNKDVGIVAIRAAAQARENVRKKAILEKNAGPLERSKTQERRRMVRTLFTVIEGYDKGPLSLLRRCMSERLKVEVMIRAAVSVRSKCRGFVAAFDKHFNMALVDVDETFIKPEVSKSVKTKSKEDSDRKPPDKDSSSGKTVSTHSADSVSKGKPQTSSGLDLRQKLLSKQTKYKPEVTMTGSKQSSRLDVDVGTSRPASSRTSETCRTKTPASDSKFSDHSKKGLKSSSTSQKCKGESSDRTTCTQFWPLYKQWTESRCYSQYEIINRHVNQLFIRGDNVVSVSLADG</sequence>
<feature type="region of interest" description="Disordered" evidence="1">
    <location>
        <begin position="1"/>
        <end position="75"/>
    </location>
</feature>
<evidence type="ECO:0000256" key="1">
    <source>
        <dbReference type="SAM" id="MobiDB-lite"/>
    </source>
</evidence>
<feature type="compositionally biased region" description="Basic and acidic residues" evidence="1">
    <location>
        <begin position="57"/>
        <end position="75"/>
    </location>
</feature>
<dbReference type="Proteomes" id="UP001164746">
    <property type="component" value="Chromosome 2"/>
</dbReference>
<dbReference type="SMART" id="SM00651">
    <property type="entry name" value="Sm"/>
    <property type="match status" value="1"/>
</dbReference>
<evidence type="ECO:0000259" key="2">
    <source>
        <dbReference type="SMART" id="SM00651"/>
    </source>
</evidence>
<feature type="compositionally biased region" description="Basic and acidic residues" evidence="1">
    <location>
        <begin position="189"/>
        <end position="209"/>
    </location>
</feature>
<feature type="compositionally biased region" description="Polar residues" evidence="1">
    <location>
        <begin position="38"/>
        <end position="49"/>
    </location>
</feature>
<reference evidence="3" key="1">
    <citation type="submission" date="2022-11" db="EMBL/GenBank/DDBJ databases">
        <title>Centuries of genome instability and evolution in soft-shell clam transmissible cancer (bioRxiv).</title>
        <authorList>
            <person name="Hart S.F.M."/>
            <person name="Yonemitsu M.A."/>
            <person name="Giersch R.M."/>
            <person name="Beal B.F."/>
            <person name="Arriagada G."/>
            <person name="Davis B.W."/>
            <person name="Ostrander E.A."/>
            <person name="Goff S.P."/>
            <person name="Metzger M.J."/>
        </authorList>
    </citation>
    <scope>NUCLEOTIDE SEQUENCE</scope>
    <source>
        <strain evidence="3">MELC-2E11</strain>
        <tissue evidence="3">Siphon/mantle</tissue>
    </source>
</reference>
<dbReference type="InterPro" id="IPR001163">
    <property type="entry name" value="Sm_dom_euk/arc"/>
</dbReference>
<accession>A0ABY7DI19</accession>
<evidence type="ECO:0000313" key="4">
    <source>
        <dbReference type="Proteomes" id="UP001164746"/>
    </source>
</evidence>
<name>A0ABY7DI19_MYAAR</name>
<dbReference type="InterPro" id="IPR039267">
    <property type="entry name" value="Lsm11"/>
</dbReference>
<feature type="compositionally biased region" description="Polar residues" evidence="1">
    <location>
        <begin position="213"/>
        <end position="232"/>
    </location>
</feature>
<dbReference type="Gene3D" id="2.30.30.100">
    <property type="match status" value="1"/>
</dbReference>
<dbReference type="EMBL" id="CP111013">
    <property type="protein sequence ID" value="WAQ96124.1"/>
    <property type="molecule type" value="Genomic_DNA"/>
</dbReference>
<protein>
    <submittedName>
        <fullName evidence="3">LSM11-like protein</fullName>
    </submittedName>
</protein>
<evidence type="ECO:0000313" key="3">
    <source>
        <dbReference type="EMBL" id="WAQ96124.1"/>
    </source>
</evidence>
<dbReference type="InterPro" id="IPR010920">
    <property type="entry name" value="LSM_dom_sf"/>
</dbReference>